<dbReference type="AlphaFoldDB" id="A0A2N4UIY9"/>
<evidence type="ECO:0000313" key="3">
    <source>
        <dbReference type="Proteomes" id="UP000234328"/>
    </source>
</evidence>
<evidence type="ECO:0000313" key="2">
    <source>
        <dbReference type="EMBL" id="PLC54994.1"/>
    </source>
</evidence>
<keyword evidence="3" id="KW-1185">Reference proteome</keyword>
<reference evidence="2 3" key="1">
    <citation type="submission" date="2017-10" db="EMBL/GenBank/DDBJ databases">
        <title>Two draft genome sequences of Pusillimonas sp. strains isolated from a nitrate- and radionuclide-contaminated groundwater in Russia.</title>
        <authorList>
            <person name="Grouzdev D.S."/>
            <person name="Tourova T.P."/>
            <person name="Goeva M.A."/>
            <person name="Babich T.L."/>
            <person name="Sokolova D.S."/>
            <person name="Abdullin R."/>
            <person name="Poltaraus A.B."/>
            <person name="Toshchakov S.V."/>
            <person name="Nazina T.N."/>
        </authorList>
    </citation>
    <scope>NUCLEOTIDE SEQUENCE [LARGE SCALE GENOMIC DNA]</scope>
    <source>
        <strain evidence="2 3">JR1/69-2-13</strain>
    </source>
</reference>
<name>A0A2N4UIY9_9BURK</name>
<organism evidence="2 3">
    <name type="scientific">Pollutimonas nitritireducens</name>
    <dbReference type="NCBI Taxonomy" id="2045209"/>
    <lineage>
        <taxon>Bacteria</taxon>
        <taxon>Pseudomonadati</taxon>
        <taxon>Pseudomonadota</taxon>
        <taxon>Betaproteobacteria</taxon>
        <taxon>Burkholderiales</taxon>
        <taxon>Alcaligenaceae</taxon>
        <taxon>Pollutimonas</taxon>
    </lineage>
</organism>
<keyword evidence="1" id="KW-1133">Transmembrane helix</keyword>
<accession>A0A2N4UIY9</accession>
<gene>
    <name evidence="2" type="ORF">CR155_05955</name>
</gene>
<feature type="transmembrane region" description="Helical" evidence="1">
    <location>
        <begin position="17"/>
        <end position="38"/>
    </location>
</feature>
<proteinExistence type="predicted"/>
<dbReference type="RefSeq" id="WP_102069071.1">
    <property type="nucleotide sequence ID" value="NZ_PDNV01000003.1"/>
</dbReference>
<dbReference type="Pfam" id="PF10617">
    <property type="entry name" value="DUF2474"/>
    <property type="match status" value="1"/>
</dbReference>
<keyword evidence="1" id="KW-0812">Transmembrane</keyword>
<dbReference type="Proteomes" id="UP000234328">
    <property type="component" value="Unassembled WGS sequence"/>
</dbReference>
<comment type="caution">
    <text evidence="2">The sequence shown here is derived from an EMBL/GenBank/DDBJ whole genome shotgun (WGS) entry which is preliminary data.</text>
</comment>
<protein>
    <submittedName>
        <fullName evidence="2">DUF2474 domain-containing protein</fullName>
    </submittedName>
</protein>
<dbReference type="EMBL" id="PDNV01000003">
    <property type="protein sequence ID" value="PLC54994.1"/>
    <property type="molecule type" value="Genomic_DNA"/>
</dbReference>
<sequence length="52" mass="5586">MPENDIKAARPSWLKRVAWLVGIWAASIAVLALAAYLLRIVMETAGMTAGTS</sequence>
<evidence type="ECO:0000256" key="1">
    <source>
        <dbReference type="SAM" id="Phobius"/>
    </source>
</evidence>
<keyword evidence="1" id="KW-0472">Membrane</keyword>
<dbReference type="InterPro" id="IPR018895">
    <property type="entry name" value="DUF2474"/>
</dbReference>